<name>A0A367W0X8_9PROT</name>
<evidence type="ECO:0000313" key="4">
    <source>
        <dbReference type="Proteomes" id="UP000253226"/>
    </source>
</evidence>
<dbReference type="OrthoDB" id="7366652at2"/>
<feature type="compositionally biased region" description="Basic and acidic residues" evidence="2">
    <location>
        <begin position="26"/>
        <end position="37"/>
    </location>
</feature>
<comment type="caution">
    <text evidence="3">The sequence shown here is derived from an EMBL/GenBank/DDBJ whole genome shotgun (WGS) entry which is preliminary data.</text>
</comment>
<dbReference type="Proteomes" id="UP000253226">
    <property type="component" value="Unassembled WGS sequence"/>
</dbReference>
<sequence>MLDQILLEALNGSLAANEQRVAQEAQTRDERKAEGDRLDIAREDEKLARKNLADIAKAERDRLRAEKEEAERREEMLAQAEREAKREAAAARRAAENAAAQASANSIIMEAITRNANAIASAQIQGQAAVNSAYATVDAINAQRRADAQAAAVANQSRAAAEAADRQAEAARRQLDAALNQSRNITQSGGQTGSTSTGLPGISGGLPSVKVPSGSQGTTRSSENRTIVIALGGGTASTPLAPTAKQTLGDQGSQGLSLASAPVSREEALAYCYHKKEKDPGFGADAWYCDGPTQNTLTNNPLPEALGYVGCRDADYEGRSVAFNKGLIFFCEKAIAPYDSNISERYKLPGNILARRNTYLCKDTSTTCTRENAINVTPGRGS</sequence>
<keyword evidence="1" id="KW-0175">Coiled coil</keyword>
<feature type="compositionally biased region" description="Low complexity" evidence="2">
    <location>
        <begin position="186"/>
        <end position="198"/>
    </location>
</feature>
<reference evidence="3 4" key="1">
    <citation type="submission" date="2014-07" db="EMBL/GenBank/DDBJ databases">
        <title>Draft genome sequence of Thalassospira profundimaris 35.</title>
        <authorList>
            <person name="Lai Q."/>
            <person name="Shao Z."/>
        </authorList>
    </citation>
    <scope>NUCLEOTIDE SEQUENCE [LARGE SCALE GENOMIC DNA]</scope>
    <source>
        <strain evidence="3 4">35</strain>
    </source>
</reference>
<accession>A0A367W0X8</accession>
<organism evidence="3 4">
    <name type="scientific">Thalassospira profundimaris</name>
    <dbReference type="NCBI Taxonomy" id="502049"/>
    <lineage>
        <taxon>Bacteria</taxon>
        <taxon>Pseudomonadati</taxon>
        <taxon>Pseudomonadota</taxon>
        <taxon>Alphaproteobacteria</taxon>
        <taxon>Rhodospirillales</taxon>
        <taxon>Thalassospiraceae</taxon>
        <taxon>Thalassospira</taxon>
    </lineage>
</organism>
<evidence type="ECO:0000256" key="1">
    <source>
        <dbReference type="SAM" id="Coils"/>
    </source>
</evidence>
<dbReference type="EMBL" id="JPWF01000013">
    <property type="protein sequence ID" value="RCK33037.1"/>
    <property type="molecule type" value="Genomic_DNA"/>
</dbReference>
<feature type="coiled-coil region" evidence="1">
    <location>
        <begin position="48"/>
        <end position="105"/>
    </location>
</feature>
<feature type="region of interest" description="Disordered" evidence="2">
    <location>
        <begin position="18"/>
        <end position="37"/>
    </location>
</feature>
<feature type="compositionally biased region" description="Polar residues" evidence="2">
    <location>
        <begin position="213"/>
        <end position="224"/>
    </location>
</feature>
<gene>
    <name evidence="3" type="ORF">TH19_17785</name>
</gene>
<feature type="region of interest" description="Disordered" evidence="2">
    <location>
        <begin position="180"/>
        <end position="224"/>
    </location>
</feature>
<dbReference type="AlphaFoldDB" id="A0A367W0X8"/>
<evidence type="ECO:0000313" key="3">
    <source>
        <dbReference type="EMBL" id="RCK33037.1"/>
    </source>
</evidence>
<proteinExistence type="predicted"/>
<protein>
    <submittedName>
        <fullName evidence="3">Uncharacterized protein</fullName>
    </submittedName>
</protein>
<evidence type="ECO:0000256" key="2">
    <source>
        <dbReference type="SAM" id="MobiDB-lite"/>
    </source>
</evidence>